<dbReference type="RefSeq" id="WP_189974687.1">
    <property type="nucleotide sequence ID" value="NZ_BMUL01000001.1"/>
</dbReference>
<dbReference type="Pfam" id="PF00931">
    <property type="entry name" value="NB-ARC"/>
    <property type="match status" value="1"/>
</dbReference>
<evidence type="ECO:0000313" key="3">
    <source>
        <dbReference type="EMBL" id="GHA65359.1"/>
    </source>
</evidence>
<dbReference type="PANTHER" id="PTHR46082">
    <property type="entry name" value="ATP/GTP-BINDING PROTEIN-RELATED"/>
    <property type="match status" value="1"/>
</dbReference>
<gene>
    <name evidence="3" type="ORF">GCM10010305_03830</name>
</gene>
<dbReference type="InterPro" id="IPR053137">
    <property type="entry name" value="NLR-like"/>
</dbReference>
<comment type="caution">
    <text evidence="3">The sequence shown here is derived from an EMBL/GenBank/DDBJ whole genome shotgun (WGS) entry which is preliminary data.</text>
</comment>
<feature type="domain" description="NB-ARC" evidence="2">
    <location>
        <begin position="85"/>
        <end position="233"/>
    </location>
</feature>
<proteinExistence type="predicted"/>
<feature type="compositionally biased region" description="Basic residues" evidence="1">
    <location>
        <begin position="1"/>
        <end position="10"/>
    </location>
</feature>
<dbReference type="Pfam" id="PF13424">
    <property type="entry name" value="TPR_12"/>
    <property type="match status" value="3"/>
</dbReference>
<protein>
    <submittedName>
        <fullName evidence="3">Tetratricopeptide repeat protein</fullName>
    </submittedName>
</protein>
<organism evidence="3 4">
    <name type="scientific">Streptomyces termitum</name>
    <dbReference type="NCBI Taxonomy" id="67368"/>
    <lineage>
        <taxon>Bacteria</taxon>
        <taxon>Bacillati</taxon>
        <taxon>Actinomycetota</taxon>
        <taxon>Actinomycetes</taxon>
        <taxon>Kitasatosporales</taxon>
        <taxon>Streptomycetaceae</taxon>
        <taxon>Streptomyces</taxon>
    </lineage>
</organism>
<keyword evidence="4" id="KW-1185">Reference proteome</keyword>
<dbReference type="GO" id="GO:0043531">
    <property type="term" value="F:ADP binding"/>
    <property type="evidence" value="ECO:0007669"/>
    <property type="project" value="InterPro"/>
</dbReference>
<dbReference type="SMART" id="SM00028">
    <property type="entry name" value="TPR"/>
    <property type="match status" value="5"/>
</dbReference>
<sequence length="709" mass="75438">MIWKRFAPKKRPGDESPTGLKASEGAIVAGGDVNGSVAQHIEAGQAFVLSPEAHGPIPADAAGHGVSNIPAVAAHFTGRTSELASLEEKFTDPGEVLVQAVHGLGGVGKSALAARWAAGRHEPVRWWITADTAASVDAGTAALARALQPGLAALPAEVQAERAIRWLADHPDRWLLVLDNVESPAHVRPLLDRVPGGRVLITTRLASGWHRHATVVRLDVLAPADAVELFTRVLTQHGPRDLTGAEALCAELGHLALAVEQAAAYCAETGTGPLAYLERLAAWPATMYAATAEGGDSARTCARIWRLTLDRVEATPYAGNVLRLLAWYASDRIPRDLLAPLAPPPDLDAALGRLAAYNMITVHPDGSLTVHRLVQSLARTPDAEDPHRQALDIEVARGLATALLVAAYPADYADPANWPRCQALLPHVDALTGHHADEHDTPDTATVLDLSASYREDQGALAPALAGFRRALAARERTLGPDHPEVLASRNNLAGTYEAAGDPRRAVPLYEAVLADCERVLGPDHPYTLITRNNLAGAYKAAGDLERAVSLHEATLSARERVLGQDHSDTLVSRNNLAHTYLAAGDLDRAVPLSERVLADSERVLGPDRPETLIARINLAGVYEAAGDLDRALPLCETGCAAFERVLGPDHPRTLSARNNLASMYLAAGSPDRAVPLYEAVLAACEQSLSQDHPITEQVRANLRVARTA</sequence>
<evidence type="ECO:0000256" key="1">
    <source>
        <dbReference type="SAM" id="MobiDB-lite"/>
    </source>
</evidence>
<dbReference type="SUPFAM" id="SSF52540">
    <property type="entry name" value="P-loop containing nucleoside triphosphate hydrolases"/>
    <property type="match status" value="1"/>
</dbReference>
<dbReference type="EMBL" id="BMUL01000001">
    <property type="protein sequence ID" value="GHA65359.1"/>
    <property type="molecule type" value="Genomic_DNA"/>
</dbReference>
<dbReference type="Gene3D" id="1.25.40.10">
    <property type="entry name" value="Tetratricopeptide repeat domain"/>
    <property type="match status" value="2"/>
</dbReference>
<reference evidence="3" key="1">
    <citation type="journal article" date="2014" name="Int. J. Syst. Evol. Microbiol.">
        <title>Complete genome sequence of Corynebacterium casei LMG S-19264T (=DSM 44701T), isolated from a smear-ripened cheese.</title>
        <authorList>
            <consortium name="US DOE Joint Genome Institute (JGI-PGF)"/>
            <person name="Walter F."/>
            <person name="Albersmeier A."/>
            <person name="Kalinowski J."/>
            <person name="Ruckert C."/>
        </authorList>
    </citation>
    <scope>NUCLEOTIDE SEQUENCE</scope>
    <source>
        <strain evidence="3">JCM 4518</strain>
    </source>
</reference>
<evidence type="ECO:0000259" key="2">
    <source>
        <dbReference type="Pfam" id="PF00931"/>
    </source>
</evidence>
<dbReference type="InterPro" id="IPR027417">
    <property type="entry name" value="P-loop_NTPase"/>
</dbReference>
<reference evidence="3" key="2">
    <citation type="submission" date="2020-09" db="EMBL/GenBank/DDBJ databases">
        <authorList>
            <person name="Sun Q."/>
            <person name="Ohkuma M."/>
        </authorList>
    </citation>
    <scope>NUCLEOTIDE SEQUENCE</scope>
    <source>
        <strain evidence="3">JCM 4518</strain>
    </source>
</reference>
<dbReference type="PANTHER" id="PTHR46082:SF6">
    <property type="entry name" value="AAA+ ATPASE DOMAIN-CONTAINING PROTEIN-RELATED"/>
    <property type="match status" value="1"/>
</dbReference>
<dbReference type="Gene3D" id="3.40.50.300">
    <property type="entry name" value="P-loop containing nucleotide triphosphate hydrolases"/>
    <property type="match status" value="1"/>
</dbReference>
<dbReference type="InterPro" id="IPR002182">
    <property type="entry name" value="NB-ARC"/>
</dbReference>
<accession>A0A918W3Z0</accession>
<dbReference type="SUPFAM" id="SSF48452">
    <property type="entry name" value="TPR-like"/>
    <property type="match status" value="2"/>
</dbReference>
<evidence type="ECO:0000313" key="4">
    <source>
        <dbReference type="Proteomes" id="UP000644020"/>
    </source>
</evidence>
<dbReference type="InterPro" id="IPR011990">
    <property type="entry name" value="TPR-like_helical_dom_sf"/>
</dbReference>
<name>A0A918W3Z0_9ACTN</name>
<dbReference type="AlphaFoldDB" id="A0A918W3Z0"/>
<dbReference type="PRINTS" id="PR00381">
    <property type="entry name" value="KINESINLIGHT"/>
</dbReference>
<dbReference type="Proteomes" id="UP000644020">
    <property type="component" value="Unassembled WGS sequence"/>
</dbReference>
<feature type="region of interest" description="Disordered" evidence="1">
    <location>
        <begin position="1"/>
        <end position="21"/>
    </location>
</feature>
<dbReference type="InterPro" id="IPR019734">
    <property type="entry name" value="TPR_rpt"/>
</dbReference>